<comment type="caution">
    <text evidence="2">The sequence shown here is derived from an EMBL/GenBank/DDBJ whole genome shotgun (WGS) entry which is preliminary data.</text>
</comment>
<name>A0A1Y3AMV2_EURMA</name>
<dbReference type="OrthoDB" id="6515946at2759"/>
<gene>
    <name evidence="2" type="ORF">BLA29_014895</name>
</gene>
<accession>A0A1Y3AMV2</accession>
<organism evidence="2 3">
    <name type="scientific">Euroglyphus maynei</name>
    <name type="common">Mayne's house dust mite</name>
    <dbReference type="NCBI Taxonomy" id="6958"/>
    <lineage>
        <taxon>Eukaryota</taxon>
        <taxon>Metazoa</taxon>
        <taxon>Ecdysozoa</taxon>
        <taxon>Arthropoda</taxon>
        <taxon>Chelicerata</taxon>
        <taxon>Arachnida</taxon>
        <taxon>Acari</taxon>
        <taxon>Acariformes</taxon>
        <taxon>Sarcoptiformes</taxon>
        <taxon>Astigmata</taxon>
        <taxon>Psoroptidia</taxon>
        <taxon>Analgoidea</taxon>
        <taxon>Pyroglyphidae</taxon>
        <taxon>Pyroglyphinae</taxon>
        <taxon>Euroglyphus</taxon>
    </lineage>
</organism>
<reference evidence="2 3" key="1">
    <citation type="submission" date="2017-03" db="EMBL/GenBank/DDBJ databases">
        <title>Genome Survey of Euroglyphus maynei.</title>
        <authorList>
            <person name="Arlian L.G."/>
            <person name="Morgan M.S."/>
            <person name="Rider S.D."/>
        </authorList>
    </citation>
    <scope>NUCLEOTIDE SEQUENCE [LARGE SCALE GENOMIC DNA]</scope>
    <source>
        <strain evidence="2">Arlian Lab</strain>
        <tissue evidence="2">Whole body</tissue>
    </source>
</reference>
<evidence type="ECO:0000313" key="3">
    <source>
        <dbReference type="Proteomes" id="UP000194236"/>
    </source>
</evidence>
<protein>
    <submittedName>
        <fullName evidence="2">Uncharacterized protein</fullName>
    </submittedName>
</protein>
<proteinExistence type="predicted"/>
<dbReference type="Proteomes" id="UP000194236">
    <property type="component" value="Unassembled WGS sequence"/>
</dbReference>
<sequence length="90" mass="10267">MINNNDSSNNLPLYAFVDKKSKKHGVNNNSNPVTIEADVFDNLYTKVMKPKKESLNKSLQRYSPPPPLPPPLNKDQSKVQQQRNTIIFID</sequence>
<dbReference type="AlphaFoldDB" id="A0A1Y3AMV2"/>
<feature type="compositionally biased region" description="Pro residues" evidence="1">
    <location>
        <begin position="63"/>
        <end position="72"/>
    </location>
</feature>
<keyword evidence="3" id="KW-1185">Reference proteome</keyword>
<evidence type="ECO:0000313" key="2">
    <source>
        <dbReference type="EMBL" id="OTF69347.1"/>
    </source>
</evidence>
<evidence type="ECO:0000256" key="1">
    <source>
        <dbReference type="SAM" id="MobiDB-lite"/>
    </source>
</evidence>
<feature type="compositionally biased region" description="Polar residues" evidence="1">
    <location>
        <begin position="78"/>
        <end position="90"/>
    </location>
</feature>
<dbReference type="EMBL" id="MUJZ01071002">
    <property type="protein sequence ID" value="OTF69347.1"/>
    <property type="molecule type" value="Genomic_DNA"/>
</dbReference>
<feature type="region of interest" description="Disordered" evidence="1">
    <location>
        <begin position="51"/>
        <end position="90"/>
    </location>
</feature>
<feature type="non-terminal residue" evidence="2">
    <location>
        <position position="90"/>
    </location>
</feature>